<keyword evidence="4" id="KW-1185">Reference proteome</keyword>
<feature type="region of interest" description="Disordered" evidence="1">
    <location>
        <begin position="135"/>
        <end position="170"/>
    </location>
</feature>
<evidence type="ECO:0000313" key="3">
    <source>
        <dbReference type="EnsemblMetazoa" id="HelroP171141"/>
    </source>
</evidence>
<feature type="region of interest" description="Disordered" evidence="1">
    <location>
        <begin position="384"/>
        <end position="404"/>
    </location>
</feature>
<feature type="compositionally biased region" description="Low complexity" evidence="1">
    <location>
        <begin position="135"/>
        <end position="168"/>
    </location>
</feature>
<sequence>MADQLSELLTEANLINEKIAMVTKYQDDDEDDDGDDEIEEDDDYDVTGCYDDNDKEERKMCLTRNIHKLTDVVIGCQTHQKNVMKQLIAGLQKLQEMNETLSSSLSSSSSSSPSSLSSSSSSMLVTSKSFWDNGNHSRNDINNNNNSSNNNSNNSNNNYNSNNSNSNNKTYKFLNESTATFNSIKSFNISIDPYREELNLAKQLLLRVQVLKRNASNAKHPTNSTALQKLNKISLKLQHLSNLNDEIDEKLSATNEISSMLKKDFDELKVLEGTKKVNEGKMREVCEEWSSGMELMEVESLKIVGHSTIESASRLIEKVQSPNYFQSVDRLSVILEEILNISDGVERQSKDLLHQADVCEATAGNLQGRLEVSIKEYESLIRRRHHHHHGGGGGSGGGASAIDG</sequence>
<dbReference type="HOGENOM" id="CLU_682021_0_0_1"/>
<evidence type="ECO:0000313" key="4">
    <source>
        <dbReference type="Proteomes" id="UP000015101"/>
    </source>
</evidence>
<gene>
    <name evidence="3" type="primary">20203495</name>
    <name evidence="2" type="ORF">HELRODRAFT_171141</name>
</gene>
<accession>T1F3U6</accession>
<feature type="region of interest" description="Disordered" evidence="1">
    <location>
        <begin position="25"/>
        <end position="51"/>
    </location>
</feature>
<feature type="compositionally biased region" description="Gly residues" evidence="1">
    <location>
        <begin position="391"/>
        <end position="404"/>
    </location>
</feature>
<evidence type="ECO:0000256" key="1">
    <source>
        <dbReference type="SAM" id="MobiDB-lite"/>
    </source>
</evidence>
<dbReference type="GeneID" id="20203495"/>
<proteinExistence type="predicted"/>
<feature type="compositionally biased region" description="Acidic residues" evidence="1">
    <location>
        <begin position="27"/>
        <end position="45"/>
    </location>
</feature>
<organism evidence="3 4">
    <name type="scientific">Helobdella robusta</name>
    <name type="common">Californian leech</name>
    <dbReference type="NCBI Taxonomy" id="6412"/>
    <lineage>
        <taxon>Eukaryota</taxon>
        <taxon>Metazoa</taxon>
        <taxon>Spiralia</taxon>
        <taxon>Lophotrochozoa</taxon>
        <taxon>Annelida</taxon>
        <taxon>Clitellata</taxon>
        <taxon>Hirudinea</taxon>
        <taxon>Rhynchobdellida</taxon>
        <taxon>Glossiphoniidae</taxon>
        <taxon>Helobdella</taxon>
    </lineage>
</organism>
<dbReference type="CTD" id="20203495"/>
<dbReference type="EMBL" id="KB096325">
    <property type="protein sequence ID" value="ESO05504.1"/>
    <property type="molecule type" value="Genomic_DNA"/>
</dbReference>
<evidence type="ECO:0000313" key="2">
    <source>
        <dbReference type="EMBL" id="ESO05504.1"/>
    </source>
</evidence>
<protein>
    <submittedName>
        <fullName evidence="2 3">Uncharacterized protein</fullName>
    </submittedName>
</protein>
<dbReference type="KEGG" id="hro:HELRODRAFT_171141"/>
<reference evidence="4" key="1">
    <citation type="submission" date="2012-12" db="EMBL/GenBank/DDBJ databases">
        <authorList>
            <person name="Hellsten U."/>
            <person name="Grimwood J."/>
            <person name="Chapman J.A."/>
            <person name="Shapiro H."/>
            <person name="Aerts A."/>
            <person name="Otillar R.P."/>
            <person name="Terry A.Y."/>
            <person name="Boore J.L."/>
            <person name="Simakov O."/>
            <person name="Marletaz F."/>
            <person name="Cho S.-J."/>
            <person name="Edsinger-Gonzales E."/>
            <person name="Havlak P."/>
            <person name="Kuo D.-H."/>
            <person name="Larsson T."/>
            <person name="Lv J."/>
            <person name="Arendt D."/>
            <person name="Savage R."/>
            <person name="Osoegawa K."/>
            <person name="de Jong P."/>
            <person name="Lindberg D.R."/>
            <person name="Seaver E.C."/>
            <person name="Weisblat D.A."/>
            <person name="Putnam N.H."/>
            <person name="Grigoriev I.V."/>
            <person name="Rokhsar D.S."/>
        </authorList>
    </citation>
    <scope>NUCLEOTIDE SEQUENCE</scope>
</reference>
<dbReference type="RefSeq" id="XP_009016137.1">
    <property type="nucleotide sequence ID" value="XM_009017889.1"/>
</dbReference>
<dbReference type="EMBL" id="AMQM01003799">
    <property type="status" value="NOT_ANNOTATED_CDS"/>
    <property type="molecule type" value="Genomic_DNA"/>
</dbReference>
<reference evidence="2 4" key="2">
    <citation type="journal article" date="2013" name="Nature">
        <title>Insights into bilaterian evolution from three spiralian genomes.</title>
        <authorList>
            <person name="Simakov O."/>
            <person name="Marletaz F."/>
            <person name="Cho S.J."/>
            <person name="Edsinger-Gonzales E."/>
            <person name="Havlak P."/>
            <person name="Hellsten U."/>
            <person name="Kuo D.H."/>
            <person name="Larsson T."/>
            <person name="Lv J."/>
            <person name="Arendt D."/>
            <person name="Savage R."/>
            <person name="Osoegawa K."/>
            <person name="de Jong P."/>
            <person name="Grimwood J."/>
            <person name="Chapman J.A."/>
            <person name="Shapiro H."/>
            <person name="Aerts A."/>
            <person name="Otillar R.P."/>
            <person name="Terry A.Y."/>
            <person name="Boore J.L."/>
            <person name="Grigoriev I.V."/>
            <person name="Lindberg D.R."/>
            <person name="Seaver E.C."/>
            <person name="Weisblat D.A."/>
            <person name="Putnam N.H."/>
            <person name="Rokhsar D.S."/>
        </authorList>
    </citation>
    <scope>NUCLEOTIDE SEQUENCE</scope>
</reference>
<dbReference type="Proteomes" id="UP000015101">
    <property type="component" value="Unassembled WGS sequence"/>
</dbReference>
<dbReference type="AlphaFoldDB" id="T1F3U6"/>
<name>T1F3U6_HELRO</name>
<reference evidence="3" key="3">
    <citation type="submission" date="2015-06" db="UniProtKB">
        <authorList>
            <consortium name="EnsemblMetazoa"/>
        </authorList>
    </citation>
    <scope>IDENTIFICATION</scope>
</reference>
<dbReference type="InParanoid" id="T1F3U6"/>
<dbReference type="EnsemblMetazoa" id="HelroT171141">
    <property type="protein sequence ID" value="HelroP171141"/>
    <property type="gene ID" value="HelroG171141"/>
</dbReference>